<keyword evidence="1" id="KW-0472">Membrane</keyword>
<sequence>MSKSAANSRIYSLFGGGRWSRIWPSPRFLLLHLSFSQVWEHFWLLDFISNSLQTPSIDGYGADRGYPVRGHAVLRVVVNYCCALGPFLLIFIILYEVLWTTCKAVSRVRFRASLTLKEPMLYMSTFPTAQELTSLLPGLYTGVLKANREYLQRIQTGYAGEVDDQAIYPVLQDF</sequence>
<organism evidence="2 3">
    <name type="scientific">Actinidia rufa</name>
    <dbReference type="NCBI Taxonomy" id="165716"/>
    <lineage>
        <taxon>Eukaryota</taxon>
        <taxon>Viridiplantae</taxon>
        <taxon>Streptophyta</taxon>
        <taxon>Embryophyta</taxon>
        <taxon>Tracheophyta</taxon>
        <taxon>Spermatophyta</taxon>
        <taxon>Magnoliopsida</taxon>
        <taxon>eudicotyledons</taxon>
        <taxon>Gunneridae</taxon>
        <taxon>Pentapetalae</taxon>
        <taxon>asterids</taxon>
        <taxon>Ericales</taxon>
        <taxon>Actinidiaceae</taxon>
        <taxon>Actinidia</taxon>
    </lineage>
</organism>
<reference evidence="2 3" key="1">
    <citation type="submission" date="2019-07" db="EMBL/GenBank/DDBJ databases">
        <title>De Novo Assembly of kiwifruit Actinidia rufa.</title>
        <authorList>
            <person name="Sugita-Konishi S."/>
            <person name="Sato K."/>
            <person name="Mori E."/>
            <person name="Abe Y."/>
            <person name="Kisaki G."/>
            <person name="Hamano K."/>
            <person name="Suezawa K."/>
            <person name="Otani M."/>
            <person name="Fukuda T."/>
            <person name="Manabe T."/>
            <person name="Gomi K."/>
            <person name="Tabuchi M."/>
            <person name="Akimitsu K."/>
            <person name="Kataoka I."/>
        </authorList>
    </citation>
    <scope>NUCLEOTIDE SEQUENCE [LARGE SCALE GENOMIC DNA]</scope>
    <source>
        <strain evidence="3">cv. Fuchu</strain>
    </source>
</reference>
<protein>
    <submittedName>
        <fullName evidence="2">Uncharacterized protein</fullName>
    </submittedName>
</protein>
<feature type="transmembrane region" description="Helical" evidence="1">
    <location>
        <begin position="77"/>
        <end position="99"/>
    </location>
</feature>
<name>A0A7J0GR94_9ERIC</name>
<keyword evidence="1" id="KW-1133">Transmembrane helix</keyword>
<evidence type="ECO:0000256" key="1">
    <source>
        <dbReference type="SAM" id="Phobius"/>
    </source>
</evidence>
<keyword evidence="3" id="KW-1185">Reference proteome</keyword>
<proteinExistence type="predicted"/>
<accession>A0A7J0GR94</accession>
<evidence type="ECO:0000313" key="3">
    <source>
        <dbReference type="Proteomes" id="UP000585474"/>
    </source>
</evidence>
<gene>
    <name evidence="2" type="ORF">Acr_23g0017120</name>
</gene>
<comment type="caution">
    <text evidence="2">The sequence shown here is derived from an EMBL/GenBank/DDBJ whole genome shotgun (WGS) entry which is preliminary data.</text>
</comment>
<dbReference type="AlphaFoldDB" id="A0A7J0GR94"/>
<evidence type="ECO:0000313" key="2">
    <source>
        <dbReference type="EMBL" id="GFZ13327.1"/>
    </source>
</evidence>
<keyword evidence="1" id="KW-0812">Transmembrane</keyword>
<dbReference type="EMBL" id="BJWL01000023">
    <property type="protein sequence ID" value="GFZ13327.1"/>
    <property type="molecule type" value="Genomic_DNA"/>
</dbReference>
<dbReference type="Proteomes" id="UP000585474">
    <property type="component" value="Unassembled WGS sequence"/>
</dbReference>